<dbReference type="Pfam" id="PF01385">
    <property type="entry name" value="OrfB_IS605"/>
    <property type="match status" value="1"/>
</dbReference>
<dbReference type="Pfam" id="PF07282">
    <property type="entry name" value="Cas12f1-like_TNB"/>
    <property type="match status" value="1"/>
</dbReference>
<evidence type="ECO:0000256" key="4">
    <source>
        <dbReference type="ARBA" id="ARBA00023172"/>
    </source>
</evidence>
<dbReference type="GO" id="GO:0032196">
    <property type="term" value="P:transposition"/>
    <property type="evidence" value="ECO:0007669"/>
    <property type="project" value="UniProtKB-KW"/>
</dbReference>
<dbReference type="OrthoDB" id="442799at2"/>
<evidence type="ECO:0000313" key="7">
    <source>
        <dbReference type="EMBL" id="SUI99667.1"/>
    </source>
</evidence>
<keyword evidence="4" id="KW-0233">DNA recombination</keyword>
<keyword evidence="3" id="KW-0238">DNA-binding</keyword>
<proteinExistence type="inferred from homology"/>
<name>A0A380BDQ5_SPOPA</name>
<gene>
    <name evidence="7" type="ORF">NCTC4822_00713</name>
</gene>
<evidence type="ECO:0000259" key="6">
    <source>
        <dbReference type="Pfam" id="PF07282"/>
    </source>
</evidence>
<feature type="domain" description="Probable transposase IS891/IS1136/IS1341" evidence="5">
    <location>
        <begin position="250"/>
        <end position="362"/>
    </location>
</feature>
<dbReference type="Proteomes" id="UP000254519">
    <property type="component" value="Unassembled WGS sequence"/>
</dbReference>
<comment type="similarity">
    <text evidence="1">In the C-terminal section; belongs to the transposase 35 family.</text>
</comment>
<feature type="domain" description="Cas12f1-like TNB" evidence="6">
    <location>
        <begin position="382"/>
        <end position="459"/>
    </location>
</feature>
<evidence type="ECO:0000256" key="3">
    <source>
        <dbReference type="ARBA" id="ARBA00023125"/>
    </source>
</evidence>
<reference evidence="7 8" key="1">
    <citation type="submission" date="2018-06" db="EMBL/GenBank/DDBJ databases">
        <authorList>
            <consortium name="Pathogen Informatics"/>
            <person name="Doyle S."/>
        </authorList>
    </citation>
    <scope>NUCLEOTIDE SEQUENCE [LARGE SCALE GENOMIC DNA]</scope>
    <source>
        <strain evidence="8">ATCC 11859 / DSM 33 / NCIB 8841 / NCTC 4822</strain>
    </source>
</reference>
<evidence type="ECO:0000256" key="2">
    <source>
        <dbReference type="ARBA" id="ARBA00022578"/>
    </source>
</evidence>
<sequence length="485" mass="56225">MEVQNLKKDYRTYQINIKKGHRLYDYFNELCLNSSKLYNVTNFYIRQVYTALHSDKKLQPLQQEVMDTLQDNIEKMNEIQYYSHQKRLTKEKLKPMAERKELKPNLFGLPSKDKSFLSYNFLDCLFKVIKQQDYYSLPGQINQQVIRNVIQNWNGFFKSIKTYKTNPKNFKGKPSIPGYLSRDRKKETIFSNQICKIQDKKFLRFPKTKGRLNIGKLATFPGEFQQVRIIPKYNGFTVEVIFLVGVKKEIPAQKERCMGIDLGIDNIAAIAFNTGHSSMLFKGGVIKSINQRYNKMRGFYYAALRNGKKPKEGQFRSKILIKLDAKRHRKMKDFFHKVSHNIVKIAIETNVDTIIIGKNKDWKQKSNIGKRNNQRFVQIPHALLIELITYKANAKGIAVILTEESYTSQASFPDGDLIPTYKLGNQTHHQFSGKRIKRGLYQTKSKMRINADINAAANILRKVVPNAFANGIAAVCSQPRVVNVR</sequence>
<evidence type="ECO:0000259" key="5">
    <source>
        <dbReference type="Pfam" id="PF01385"/>
    </source>
</evidence>
<dbReference type="EMBL" id="UGYZ01000002">
    <property type="protein sequence ID" value="SUI99667.1"/>
    <property type="molecule type" value="Genomic_DNA"/>
</dbReference>
<dbReference type="AlphaFoldDB" id="A0A380BDQ5"/>
<dbReference type="GO" id="GO:0006310">
    <property type="term" value="P:DNA recombination"/>
    <property type="evidence" value="ECO:0007669"/>
    <property type="project" value="UniProtKB-KW"/>
</dbReference>
<keyword evidence="8" id="KW-1185">Reference proteome</keyword>
<dbReference type="InterPro" id="IPR010095">
    <property type="entry name" value="Cas12f1-like_TNB"/>
</dbReference>
<accession>A0A380BDQ5</accession>
<dbReference type="NCBIfam" id="NF040570">
    <property type="entry name" value="guided_TnpB"/>
    <property type="match status" value="1"/>
</dbReference>
<dbReference type="GO" id="GO:0003677">
    <property type="term" value="F:DNA binding"/>
    <property type="evidence" value="ECO:0007669"/>
    <property type="project" value="UniProtKB-KW"/>
</dbReference>
<keyword evidence="2" id="KW-0815">Transposition</keyword>
<protein>
    <submittedName>
        <fullName evidence="7">Transposase, IS605 OrfB family</fullName>
    </submittedName>
</protein>
<dbReference type="InterPro" id="IPR001959">
    <property type="entry name" value="Transposase"/>
</dbReference>
<evidence type="ECO:0000256" key="1">
    <source>
        <dbReference type="ARBA" id="ARBA00008761"/>
    </source>
</evidence>
<dbReference type="NCBIfam" id="TIGR01766">
    <property type="entry name" value="IS200/IS605 family accessory protein TnpB-like domain"/>
    <property type="match status" value="1"/>
</dbReference>
<organism evidence="7 8">
    <name type="scientific">Sporosarcina pasteurii</name>
    <name type="common">Bacillus pasteurii</name>
    <dbReference type="NCBI Taxonomy" id="1474"/>
    <lineage>
        <taxon>Bacteria</taxon>
        <taxon>Bacillati</taxon>
        <taxon>Bacillota</taxon>
        <taxon>Bacilli</taxon>
        <taxon>Bacillales</taxon>
        <taxon>Caryophanaceae</taxon>
        <taxon>Sporosarcina</taxon>
    </lineage>
</organism>
<evidence type="ECO:0000313" key="8">
    <source>
        <dbReference type="Proteomes" id="UP000254519"/>
    </source>
</evidence>
<dbReference type="RefSeq" id="WP_115360177.1">
    <property type="nucleotide sequence ID" value="NZ_CP038012.1"/>
</dbReference>